<dbReference type="EMBL" id="CP102480">
    <property type="protein sequence ID" value="UUX50604.1"/>
    <property type="molecule type" value="Genomic_DNA"/>
</dbReference>
<dbReference type="GO" id="GO:0005886">
    <property type="term" value="C:plasma membrane"/>
    <property type="evidence" value="ECO:0007669"/>
    <property type="project" value="TreeGrafter"/>
</dbReference>
<feature type="transmembrane region" description="Helical" evidence="4">
    <location>
        <begin position="239"/>
        <end position="259"/>
    </location>
</feature>
<evidence type="ECO:0000313" key="7">
    <source>
        <dbReference type="Proteomes" id="UP001060336"/>
    </source>
</evidence>
<sequence>MPENTRPARTATLGLLSLALAMGIGRFAFTPLFPMMQQDGTLDIPGGSLLAAANFVGYWMGALSAAALPMPPRNALRLALIATGLVTAAMGFTEHYWLWLALRWLAGLFSAWTLIIVSNHVIRALAEAGETGRQGWVFAGVGTGIALAGIACLGFMVAGLSANASWIALGGGTLLLAGLLSLLIGAEVPTIRKRAADGASERTPLVWRVVIAYGTMGLGYIIPATYLPLMARQIVPDPMVFGWSWPVFGLAAALSTIAARNLFARHGNRKVWAAGQAVMALGLLLPALAPNMATIILSGLMVGGTFMVITMAGMKEAHVIAPPGDVSRHIAVLTTAFATGQIVGPPAASLLRELTGSFSTGLLGAAVLLLLTALPIATRCGYATSRGTAPTS</sequence>
<organism evidence="6 7">
    <name type="scientific">Nisaea acidiphila</name>
    <dbReference type="NCBI Taxonomy" id="1862145"/>
    <lineage>
        <taxon>Bacteria</taxon>
        <taxon>Pseudomonadati</taxon>
        <taxon>Pseudomonadota</taxon>
        <taxon>Alphaproteobacteria</taxon>
        <taxon>Rhodospirillales</taxon>
        <taxon>Thalassobaculaceae</taxon>
        <taxon>Nisaea</taxon>
    </lineage>
</organism>
<feature type="transmembrane region" description="Helical" evidence="4">
    <location>
        <begin position="271"/>
        <end position="289"/>
    </location>
</feature>
<dbReference type="PANTHER" id="PTHR23537">
    <property type="match status" value="1"/>
</dbReference>
<evidence type="ECO:0000256" key="1">
    <source>
        <dbReference type="ARBA" id="ARBA00022692"/>
    </source>
</evidence>
<keyword evidence="1 4" id="KW-0812">Transmembrane</keyword>
<feature type="transmembrane region" description="Helical" evidence="4">
    <location>
        <begin position="326"/>
        <end position="344"/>
    </location>
</feature>
<dbReference type="AlphaFoldDB" id="A0A9J7AWH5"/>
<keyword evidence="7" id="KW-1185">Reference proteome</keyword>
<protein>
    <submittedName>
        <fullName evidence="6">MFS transporter</fullName>
    </submittedName>
</protein>
<dbReference type="Proteomes" id="UP001060336">
    <property type="component" value="Chromosome"/>
</dbReference>
<dbReference type="InterPro" id="IPR036259">
    <property type="entry name" value="MFS_trans_sf"/>
</dbReference>
<dbReference type="PROSITE" id="PS50850">
    <property type="entry name" value="MFS"/>
    <property type="match status" value="1"/>
</dbReference>
<feature type="transmembrane region" description="Helical" evidence="4">
    <location>
        <begin position="137"/>
        <end position="158"/>
    </location>
</feature>
<feature type="transmembrane region" description="Helical" evidence="4">
    <location>
        <begin position="104"/>
        <end position="125"/>
    </location>
</feature>
<dbReference type="SUPFAM" id="SSF103473">
    <property type="entry name" value="MFS general substrate transporter"/>
    <property type="match status" value="1"/>
</dbReference>
<proteinExistence type="predicted"/>
<dbReference type="GO" id="GO:0022857">
    <property type="term" value="F:transmembrane transporter activity"/>
    <property type="evidence" value="ECO:0007669"/>
    <property type="project" value="InterPro"/>
</dbReference>
<evidence type="ECO:0000256" key="2">
    <source>
        <dbReference type="ARBA" id="ARBA00022989"/>
    </source>
</evidence>
<accession>A0A9J7AWH5</accession>
<gene>
    <name evidence="6" type="ORF">NUH88_02670</name>
</gene>
<dbReference type="Gene3D" id="1.20.1250.20">
    <property type="entry name" value="MFS general substrate transporter like domains"/>
    <property type="match status" value="2"/>
</dbReference>
<feature type="domain" description="Major facilitator superfamily (MFS) profile" evidence="5">
    <location>
        <begin position="173"/>
        <end position="392"/>
    </location>
</feature>
<dbReference type="PANTHER" id="PTHR23537:SF1">
    <property type="entry name" value="SUGAR TRANSPORTER"/>
    <property type="match status" value="1"/>
</dbReference>
<feature type="transmembrane region" description="Helical" evidence="4">
    <location>
        <begin position="295"/>
        <end position="314"/>
    </location>
</feature>
<feature type="transmembrane region" description="Helical" evidence="4">
    <location>
        <begin position="356"/>
        <end position="377"/>
    </location>
</feature>
<dbReference type="InterPro" id="IPR020846">
    <property type="entry name" value="MFS_dom"/>
</dbReference>
<keyword evidence="3 4" id="KW-0472">Membrane</keyword>
<reference evidence="6" key="1">
    <citation type="submission" date="2022-08" db="EMBL/GenBank/DDBJ databases">
        <title>Nisaea acidiphila sp. nov., isolated from a marine algal debris and emended description of the genus Nisaea Urios et al. 2008.</title>
        <authorList>
            <person name="Kwon K."/>
        </authorList>
    </citation>
    <scope>NUCLEOTIDE SEQUENCE</scope>
    <source>
        <strain evidence="6">MEBiC11861</strain>
    </source>
</reference>
<dbReference type="RefSeq" id="WP_257769799.1">
    <property type="nucleotide sequence ID" value="NZ_CP102480.1"/>
</dbReference>
<evidence type="ECO:0000259" key="5">
    <source>
        <dbReference type="PROSITE" id="PS50850"/>
    </source>
</evidence>
<dbReference type="InterPro" id="IPR010645">
    <property type="entry name" value="MFS_4"/>
</dbReference>
<evidence type="ECO:0000313" key="6">
    <source>
        <dbReference type="EMBL" id="UUX50604.1"/>
    </source>
</evidence>
<dbReference type="KEGG" id="naci:NUH88_02670"/>
<name>A0A9J7AWH5_9PROT</name>
<evidence type="ECO:0000256" key="4">
    <source>
        <dbReference type="SAM" id="Phobius"/>
    </source>
</evidence>
<feature type="transmembrane region" description="Helical" evidence="4">
    <location>
        <begin position="164"/>
        <end position="184"/>
    </location>
</feature>
<feature type="transmembrane region" description="Helical" evidence="4">
    <location>
        <begin position="12"/>
        <end position="29"/>
    </location>
</feature>
<dbReference type="Pfam" id="PF06779">
    <property type="entry name" value="MFS_4"/>
    <property type="match status" value="1"/>
</dbReference>
<feature type="transmembrane region" description="Helical" evidence="4">
    <location>
        <begin position="75"/>
        <end position="98"/>
    </location>
</feature>
<feature type="transmembrane region" description="Helical" evidence="4">
    <location>
        <begin position="205"/>
        <end position="227"/>
    </location>
</feature>
<feature type="transmembrane region" description="Helical" evidence="4">
    <location>
        <begin position="49"/>
        <end position="68"/>
    </location>
</feature>
<evidence type="ECO:0000256" key="3">
    <source>
        <dbReference type="ARBA" id="ARBA00023136"/>
    </source>
</evidence>
<keyword evidence="2 4" id="KW-1133">Transmembrane helix</keyword>